<protein>
    <submittedName>
        <fullName evidence="1">Uncharacterized protein</fullName>
    </submittedName>
</protein>
<evidence type="ECO:0000313" key="1">
    <source>
        <dbReference type="EMBL" id="KIK97465.1"/>
    </source>
</evidence>
<dbReference type="InParanoid" id="A0A0D0EBE2"/>
<sequence>MSETGQGPFCKRKFGRREGALIAACRASKLDSRSIVLLLISSPTLRLIVWHRQFVPPKINRLQVP</sequence>
<dbReference type="HOGENOM" id="CLU_2850345_0_0_1"/>
<dbReference type="EMBL" id="KN824934">
    <property type="protein sequence ID" value="KIK97465.1"/>
    <property type="molecule type" value="Genomic_DNA"/>
</dbReference>
<dbReference type="AlphaFoldDB" id="A0A0D0EBE2"/>
<gene>
    <name evidence="1" type="ORF">PAXRUDRAFT_824898</name>
</gene>
<organism evidence="1 2">
    <name type="scientific">Paxillus rubicundulus Ve08.2h10</name>
    <dbReference type="NCBI Taxonomy" id="930991"/>
    <lineage>
        <taxon>Eukaryota</taxon>
        <taxon>Fungi</taxon>
        <taxon>Dikarya</taxon>
        <taxon>Basidiomycota</taxon>
        <taxon>Agaricomycotina</taxon>
        <taxon>Agaricomycetes</taxon>
        <taxon>Agaricomycetidae</taxon>
        <taxon>Boletales</taxon>
        <taxon>Paxilineae</taxon>
        <taxon>Paxillaceae</taxon>
        <taxon>Paxillus</taxon>
    </lineage>
</organism>
<dbReference type="Proteomes" id="UP000054538">
    <property type="component" value="Unassembled WGS sequence"/>
</dbReference>
<proteinExistence type="predicted"/>
<name>A0A0D0EBE2_9AGAM</name>
<accession>A0A0D0EBE2</accession>
<reference evidence="2" key="2">
    <citation type="submission" date="2015-01" db="EMBL/GenBank/DDBJ databases">
        <title>Evolutionary Origins and Diversification of the Mycorrhizal Mutualists.</title>
        <authorList>
            <consortium name="DOE Joint Genome Institute"/>
            <consortium name="Mycorrhizal Genomics Consortium"/>
            <person name="Kohler A."/>
            <person name="Kuo A."/>
            <person name="Nagy L.G."/>
            <person name="Floudas D."/>
            <person name="Copeland A."/>
            <person name="Barry K.W."/>
            <person name="Cichocki N."/>
            <person name="Veneault-Fourrey C."/>
            <person name="LaButti K."/>
            <person name="Lindquist E.A."/>
            <person name="Lipzen A."/>
            <person name="Lundell T."/>
            <person name="Morin E."/>
            <person name="Murat C."/>
            <person name="Riley R."/>
            <person name="Ohm R."/>
            <person name="Sun H."/>
            <person name="Tunlid A."/>
            <person name="Henrissat B."/>
            <person name="Grigoriev I.V."/>
            <person name="Hibbett D.S."/>
            <person name="Martin F."/>
        </authorList>
    </citation>
    <scope>NUCLEOTIDE SEQUENCE [LARGE SCALE GENOMIC DNA]</scope>
    <source>
        <strain evidence="2">Ve08.2h10</strain>
    </source>
</reference>
<reference evidence="1 2" key="1">
    <citation type="submission" date="2014-04" db="EMBL/GenBank/DDBJ databases">
        <authorList>
            <consortium name="DOE Joint Genome Institute"/>
            <person name="Kuo A."/>
            <person name="Kohler A."/>
            <person name="Jargeat P."/>
            <person name="Nagy L.G."/>
            <person name="Floudas D."/>
            <person name="Copeland A."/>
            <person name="Barry K.W."/>
            <person name="Cichocki N."/>
            <person name="Veneault-Fourrey C."/>
            <person name="LaButti K."/>
            <person name="Lindquist E.A."/>
            <person name="Lipzen A."/>
            <person name="Lundell T."/>
            <person name="Morin E."/>
            <person name="Murat C."/>
            <person name="Sun H."/>
            <person name="Tunlid A."/>
            <person name="Henrissat B."/>
            <person name="Grigoriev I.V."/>
            <person name="Hibbett D.S."/>
            <person name="Martin F."/>
            <person name="Nordberg H.P."/>
            <person name="Cantor M.N."/>
            <person name="Hua S.X."/>
        </authorList>
    </citation>
    <scope>NUCLEOTIDE SEQUENCE [LARGE SCALE GENOMIC DNA]</scope>
    <source>
        <strain evidence="1 2">Ve08.2h10</strain>
    </source>
</reference>
<evidence type="ECO:0000313" key="2">
    <source>
        <dbReference type="Proteomes" id="UP000054538"/>
    </source>
</evidence>
<keyword evidence="2" id="KW-1185">Reference proteome</keyword>